<dbReference type="KEGG" id="cpi:Cpin_3542"/>
<keyword evidence="4" id="KW-0408">Iron</keyword>
<proteinExistence type="predicted"/>
<dbReference type="Pfam" id="PF12831">
    <property type="entry name" value="FAD_oxidored"/>
    <property type="match status" value="1"/>
</dbReference>
<dbReference type="RefSeq" id="WP_012791179.1">
    <property type="nucleotide sequence ID" value="NC_013132.1"/>
</dbReference>
<evidence type="ECO:0000313" key="8">
    <source>
        <dbReference type="Proteomes" id="UP000002215"/>
    </source>
</evidence>
<evidence type="ECO:0000313" key="7">
    <source>
        <dbReference type="EMBL" id="ACU61006.1"/>
    </source>
</evidence>
<dbReference type="Gene3D" id="3.50.50.60">
    <property type="entry name" value="FAD/NAD(P)-binding domain"/>
    <property type="match status" value="1"/>
</dbReference>
<reference evidence="8" key="1">
    <citation type="submission" date="2009-08" db="EMBL/GenBank/DDBJ databases">
        <title>The complete genome of Chitinophaga pinensis DSM 2588.</title>
        <authorList>
            <consortium name="US DOE Joint Genome Institute (JGI-PGF)"/>
            <person name="Lucas S."/>
            <person name="Copeland A."/>
            <person name="Lapidus A."/>
            <person name="Glavina del Rio T."/>
            <person name="Dalin E."/>
            <person name="Tice H."/>
            <person name="Bruce D."/>
            <person name="Goodwin L."/>
            <person name="Pitluck S."/>
            <person name="Kyrpides N."/>
            <person name="Mavromatis K."/>
            <person name="Ivanova N."/>
            <person name="Mikhailova N."/>
            <person name="Sims D."/>
            <person name="Meinche L."/>
            <person name="Brettin T."/>
            <person name="Detter J.C."/>
            <person name="Han C."/>
            <person name="Larimer F."/>
            <person name="Land M."/>
            <person name="Hauser L."/>
            <person name="Markowitz V."/>
            <person name="Cheng J.-F."/>
            <person name="Hugenholtz P."/>
            <person name="Woyke T."/>
            <person name="Wu D."/>
            <person name="Spring S."/>
            <person name="Klenk H.-P."/>
            <person name="Eisen J.A."/>
        </authorList>
    </citation>
    <scope>NUCLEOTIDE SEQUENCE [LARGE SCALE GENOMIC DNA]</scope>
    <source>
        <strain evidence="8">ATCC 43595 / DSM 2588 / LMG 13176 / NBRC 15968 / NCIMB 11800 / UQM 2034</strain>
    </source>
</reference>
<dbReference type="GO" id="GO:0051539">
    <property type="term" value="F:4 iron, 4 sulfur cluster binding"/>
    <property type="evidence" value="ECO:0007669"/>
    <property type="project" value="UniProtKB-KW"/>
</dbReference>
<keyword evidence="5" id="KW-0411">Iron-sulfur</keyword>
<evidence type="ECO:0008006" key="9">
    <source>
        <dbReference type="Google" id="ProtNLM"/>
    </source>
</evidence>
<keyword evidence="6" id="KW-0472">Membrane</keyword>
<dbReference type="PANTHER" id="PTHR43498:SF1">
    <property type="entry name" value="COB--COM HETERODISULFIDE REDUCTASE IRON-SULFUR SUBUNIT A"/>
    <property type="match status" value="1"/>
</dbReference>
<dbReference type="GO" id="GO:0046872">
    <property type="term" value="F:metal ion binding"/>
    <property type="evidence" value="ECO:0007669"/>
    <property type="project" value="UniProtKB-KW"/>
</dbReference>
<keyword evidence="1" id="KW-0004">4Fe-4S</keyword>
<protein>
    <recommendedName>
        <fullName evidence="9">FAD dependent oxidoreductase</fullName>
    </recommendedName>
</protein>
<dbReference type="GO" id="GO:0016491">
    <property type="term" value="F:oxidoreductase activity"/>
    <property type="evidence" value="ECO:0007669"/>
    <property type="project" value="UniProtKB-KW"/>
</dbReference>
<evidence type="ECO:0000256" key="3">
    <source>
        <dbReference type="ARBA" id="ARBA00023002"/>
    </source>
</evidence>
<evidence type="ECO:0000256" key="4">
    <source>
        <dbReference type="ARBA" id="ARBA00023004"/>
    </source>
</evidence>
<dbReference type="InterPro" id="IPR039650">
    <property type="entry name" value="HdrA-like"/>
</dbReference>
<dbReference type="PANTHER" id="PTHR43498">
    <property type="entry name" value="FERREDOXIN:COB-COM HETERODISULFIDE REDUCTASE SUBUNIT A"/>
    <property type="match status" value="1"/>
</dbReference>
<evidence type="ECO:0000256" key="2">
    <source>
        <dbReference type="ARBA" id="ARBA00022723"/>
    </source>
</evidence>
<keyword evidence="6" id="KW-1133">Transmembrane helix</keyword>
<dbReference type="OrthoDB" id="9780658at2"/>
<gene>
    <name evidence="7" type="ordered locus">Cpin_3542</name>
</gene>
<dbReference type="Proteomes" id="UP000002215">
    <property type="component" value="Chromosome"/>
</dbReference>
<name>A0A979G592_CHIPD</name>
<reference evidence="7 8" key="2">
    <citation type="journal article" date="2010" name="Stand. Genomic Sci.">
        <title>Complete genome sequence of Chitinophaga pinensis type strain (UQM 2034).</title>
        <authorList>
            <person name="Glavina Del Rio T."/>
            <person name="Abt B."/>
            <person name="Spring S."/>
            <person name="Lapidus A."/>
            <person name="Nolan M."/>
            <person name="Tice H."/>
            <person name="Copeland A."/>
            <person name="Cheng J.F."/>
            <person name="Chen F."/>
            <person name="Bruce D."/>
            <person name="Goodwin L."/>
            <person name="Pitluck S."/>
            <person name="Ivanova N."/>
            <person name="Mavromatis K."/>
            <person name="Mikhailova N."/>
            <person name="Pati A."/>
            <person name="Chen A."/>
            <person name="Palaniappan K."/>
            <person name="Land M."/>
            <person name="Hauser L."/>
            <person name="Chang Y.J."/>
            <person name="Jeffries C.D."/>
            <person name="Chain P."/>
            <person name="Saunders E."/>
            <person name="Detter J.C."/>
            <person name="Brettin T."/>
            <person name="Rohde M."/>
            <person name="Goker M."/>
            <person name="Bristow J."/>
            <person name="Eisen J.A."/>
            <person name="Markowitz V."/>
            <person name="Hugenholtz P."/>
            <person name="Kyrpides N.C."/>
            <person name="Klenk H.P."/>
            <person name="Lucas S."/>
        </authorList>
    </citation>
    <scope>NUCLEOTIDE SEQUENCE [LARGE SCALE GENOMIC DNA]</scope>
    <source>
        <strain evidence="8">ATCC 43595 / DSM 2588 / LMG 13176 / NBRC 15968 / NCIMB 11800 / UQM 2034</strain>
    </source>
</reference>
<sequence>MMKEQGSEGRQLKTLRFEADLIVTGGGLAGVCCAITAARAGIKVILVQDRPVLGGNSSSEVRLWVLGATSHMGNNNRWAREGGVVDEIMTENIWRNPDGNPLIYDTILLEKVTSEPNIRLLLNTAVFEVKKKSADVIEEVMAFCSQNSTLYELSAPLFCDASGDGIVAFLAGAAFRMGAESESEFGEQFAPSAEYGELLGHSLYFYTKDTGRPTTFVPPAYALKDITAIPRYRRINSQDQGCQFWWIEYGGRLDTVHDTETIKWELWKVVYGIWHHIKNSGLFPEASTMTLEWVGQIPGKRESRRFEGDYMLRQQDIVLQHTHPDAVAYGGWSIDLHPADGIFSEKPACNQWHSKGVYQIPYRCLYSHNVSNLFLAGRIISASHVAFGSSRVMGTSACGAQAVGMAAALCHQHQLHPRELLQDARLRELQTSLIRTGQYIPQLQLKDEQDLVTQATITASSEYVLHSLKADGDYISLDASMAQLLPLKAGNIPPITVYADVKEATVLQVSLRTSSRQSHHTPDVILQELSLPLKQGQQAVFVSLDTFLPEDHYVFVCFMQNENIRLRSSSDRISGILTVFNKTNPAVSNYGAQTPPEDIGVEAFEFWCPERRPAGKNLAMDISGGIALFSAENVRNGINRPTFQPNIWLADDGDSDPRLTLHWPEKKTIREIELVFDTDFDHPMENVIYRHPERAMPFCVNAFVICNDRNEAIMRVDDNHHSLQRIVLPEPVITSRLTIHLKGTHGNTPPGLFAVRCY</sequence>
<dbReference type="EMBL" id="CP001699">
    <property type="protein sequence ID" value="ACU61006.1"/>
    <property type="molecule type" value="Genomic_DNA"/>
</dbReference>
<evidence type="ECO:0000256" key="5">
    <source>
        <dbReference type="ARBA" id="ARBA00023014"/>
    </source>
</evidence>
<accession>A0A979G592</accession>
<dbReference type="SUPFAM" id="SSF51905">
    <property type="entry name" value="FAD/NAD(P)-binding domain"/>
    <property type="match status" value="1"/>
</dbReference>
<evidence type="ECO:0000256" key="6">
    <source>
        <dbReference type="SAM" id="Phobius"/>
    </source>
</evidence>
<evidence type="ECO:0000256" key="1">
    <source>
        <dbReference type="ARBA" id="ARBA00022485"/>
    </source>
</evidence>
<keyword evidence="6" id="KW-0812">Transmembrane</keyword>
<keyword evidence="2" id="KW-0479">Metal-binding</keyword>
<keyword evidence="3" id="KW-0560">Oxidoreductase</keyword>
<organism evidence="7 8">
    <name type="scientific">Chitinophaga pinensis (strain ATCC 43595 / DSM 2588 / LMG 13176 / NBRC 15968 / NCIMB 11800 / UQM 2034)</name>
    <dbReference type="NCBI Taxonomy" id="485918"/>
    <lineage>
        <taxon>Bacteria</taxon>
        <taxon>Pseudomonadati</taxon>
        <taxon>Bacteroidota</taxon>
        <taxon>Chitinophagia</taxon>
        <taxon>Chitinophagales</taxon>
        <taxon>Chitinophagaceae</taxon>
        <taxon>Chitinophaga</taxon>
    </lineage>
</organism>
<feature type="transmembrane region" description="Helical" evidence="6">
    <location>
        <begin position="21"/>
        <end position="42"/>
    </location>
</feature>
<dbReference type="AlphaFoldDB" id="A0A979G592"/>
<dbReference type="InterPro" id="IPR036188">
    <property type="entry name" value="FAD/NAD-bd_sf"/>
</dbReference>